<dbReference type="Pfam" id="PF06429">
    <property type="entry name" value="Flg_bbr_C"/>
    <property type="match status" value="1"/>
</dbReference>
<keyword evidence="10" id="KW-0966">Cell projection</keyword>
<evidence type="ECO:0000256" key="5">
    <source>
        <dbReference type="ARBA" id="ARBA00022525"/>
    </source>
</evidence>
<keyword evidence="5" id="KW-0964">Secreted</keyword>
<evidence type="ECO:0000256" key="3">
    <source>
        <dbReference type="ARBA" id="ARBA00009677"/>
    </source>
</evidence>
<dbReference type="AlphaFoldDB" id="N9Y297"/>
<gene>
    <name evidence="10" type="ORF">HMPREF1092_01519</name>
</gene>
<evidence type="ECO:0000256" key="1">
    <source>
        <dbReference type="ARBA" id="ARBA00004365"/>
    </source>
</evidence>
<dbReference type="PANTHER" id="PTHR30033">
    <property type="entry name" value="FLAGELLAR HOOK-ASSOCIATED PROTEIN 1"/>
    <property type="match status" value="1"/>
</dbReference>
<organism evidence="10 11">
    <name type="scientific">Clostridium thermobutyricum</name>
    <dbReference type="NCBI Taxonomy" id="29372"/>
    <lineage>
        <taxon>Bacteria</taxon>
        <taxon>Bacillati</taxon>
        <taxon>Bacillota</taxon>
        <taxon>Clostridia</taxon>
        <taxon>Eubacteriales</taxon>
        <taxon>Clostridiaceae</taxon>
        <taxon>Clostridium</taxon>
    </lineage>
</organism>
<evidence type="ECO:0000259" key="9">
    <source>
        <dbReference type="Pfam" id="PF22638"/>
    </source>
</evidence>
<feature type="domain" description="Flagellar hook-associated protein FlgK helical" evidence="9">
    <location>
        <begin position="103"/>
        <end position="253"/>
    </location>
</feature>
<evidence type="ECO:0000313" key="11">
    <source>
        <dbReference type="Proteomes" id="UP000013097"/>
    </source>
</evidence>
<dbReference type="EMBL" id="AGYT01000008">
    <property type="protein sequence ID" value="ENZ02284.1"/>
    <property type="molecule type" value="Genomic_DNA"/>
</dbReference>
<dbReference type="GO" id="GO:0009424">
    <property type="term" value="C:bacterial-type flagellum hook"/>
    <property type="evidence" value="ECO:0007669"/>
    <property type="project" value="InterPro"/>
</dbReference>
<dbReference type="Proteomes" id="UP000013097">
    <property type="component" value="Unassembled WGS sequence"/>
</dbReference>
<feature type="domain" description="Flagellar basal-body/hook protein C-terminal" evidence="8">
    <location>
        <begin position="566"/>
        <end position="602"/>
    </location>
</feature>
<evidence type="ECO:0000256" key="7">
    <source>
        <dbReference type="SAM" id="Coils"/>
    </source>
</evidence>
<dbReference type="InterPro" id="IPR002371">
    <property type="entry name" value="FlgK"/>
</dbReference>
<evidence type="ECO:0000256" key="6">
    <source>
        <dbReference type="ARBA" id="ARBA00023143"/>
    </source>
</evidence>
<accession>N9Y297</accession>
<reference evidence="10 11" key="1">
    <citation type="submission" date="2013-01" db="EMBL/GenBank/DDBJ databases">
        <title>The Genome Sequence of Clostridium colicanis 209318.</title>
        <authorList>
            <consortium name="The Broad Institute Genome Sequencing Platform"/>
            <person name="Earl A."/>
            <person name="Ward D."/>
            <person name="Feldgarden M."/>
            <person name="Gevers D."/>
            <person name="Courvalin P."/>
            <person name="Lambert T."/>
            <person name="Walker B."/>
            <person name="Young S.K."/>
            <person name="Zeng Q."/>
            <person name="Gargeya S."/>
            <person name="Fitzgerald M."/>
            <person name="Haas B."/>
            <person name="Abouelleil A."/>
            <person name="Alvarado L."/>
            <person name="Arachchi H.M."/>
            <person name="Berlin A.M."/>
            <person name="Chapman S.B."/>
            <person name="Dewar J."/>
            <person name="Goldberg J."/>
            <person name="Griggs A."/>
            <person name="Gujja S."/>
            <person name="Hansen M."/>
            <person name="Howarth C."/>
            <person name="Imamovic A."/>
            <person name="Larimer J."/>
            <person name="McCowan C."/>
            <person name="Murphy C."/>
            <person name="Neiman D."/>
            <person name="Pearson M."/>
            <person name="Priest M."/>
            <person name="Roberts A."/>
            <person name="Saif S."/>
            <person name="Shea T."/>
            <person name="Sisk P."/>
            <person name="Sykes S."/>
            <person name="Wortman J."/>
            <person name="Nusbaum C."/>
            <person name="Birren B."/>
        </authorList>
    </citation>
    <scope>NUCLEOTIDE SEQUENCE [LARGE SCALE GENOMIC DNA]</scope>
    <source>
        <strain evidence="10 11">209318</strain>
    </source>
</reference>
<evidence type="ECO:0000256" key="4">
    <source>
        <dbReference type="ARBA" id="ARBA00016244"/>
    </source>
</evidence>
<keyword evidence="7" id="KW-0175">Coiled coil</keyword>
<dbReference type="GO" id="GO:0005576">
    <property type="term" value="C:extracellular region"/>
    <property type="evidence" value="ECO:0007669"/>
    <property type="project" value="UniProtKB-SubCell"/>
</dbReference>
<evidence type="ECO:0000256" key="2">
    <source>
        <dbReference type="ARBA" id="ARBA00004613"/>
    </source>
</evidence>
<dbReference type="Pfam" id="PF22638">
    <property type="entry name" value="FlgK_D1"/>
    <property type="match status" value="1"/>
</dbReference>
<protein>
    <recommendedName>
        <fullName evidence="4">Flagellar hook-associated protein 1</fullName>
    </recommendedName>
</protein>
<keyword evidence="10" id="KW-0969">Cilium</keyword>
<dbReference type="GO" id="GO:0005198">
    <property type="term" value="F:structural molecule activity"/>
    <property type="evidence" value="ECO:0007669"/>
    <property type="project" value="InterPro"/>
</dbReference>
<keyword evidence="10" id="KW-0282">Flagellum</keyword>
<name>N9Y297_9CLOT</name>
<comment type="caution">
    <text evidence="10">The sequence shown here is derived from an EMBL/GenBank/DDBJ whole genome shotgun (WGS) entry which is preliminary data.</text>
</comment>
<dbReference type="GO" id="GO:0044780">
    <property type="term" value="P:bacterial-type flagellum assembly"/>
    <property type="evidence" value="ECO:0007669"/>
    <property type="project" value="InterPro"/>
</dbReference>
<sequence length="608" mass="67362">MSGLFSTFNIAKRGINVQQRTIDVTSHNISNVKTPGYSRQRAKIETTRAHGGLSTSGIGKGQVGTGAQIQAIERVRDSFLDYQVRGETSIIGKYDVRNKYLFEVETIFNEPSENGISTLMGKFFDSFQELSKQPQNSNSRTVVAQQTLALTDALNHTYTKLEELQKNAQMMLKSNVAEINSYLDQINRLNQEIVSITTAGHAPNDLLDKRDLLLDQLSYKFNIQVDKGEFNGVDLKPENPGGMKAPNLISSNPSTDTARFSMITDIKKDPNDPNVHLITYYKRGNMDSSENMQTIKVVGMTDEEAKNLKASRVIWANNDGQATKGDGYPIKNGEVISASELMIFGPLDGELSGNISIQGDIQKYIDELNSLAKAIAFSVNAIHSGQTSAISNSGHPDMDYMPLFVNNDVAKYNSANEMANLREILESEKEITAKNITINKEILKDVMKIKTKTNDNLYAYTGQNNVDGDTDGRRALSIAQLRNSIMRIQDFGTKIQSREDVFISSKGGSRLVNNGMDLLNADNGMTMDSYFKDTIDRLGIQAQEAKRMVENQEELLANLELSRASISGVSLDEEMANLIQFQHAYNANAKVISTVDELLEVVVNGLKR</sequence>
<dbReference type="InterPro" id="IPR010930">
    <property type="entry name" value="Flg_bb/hook_C_dom"/>
</dbReference>
<evidence type="ECO:0000259" key="8">
    <source>
        <dbReference type="Pfam" id="PF06429"/>
    </source>
</evidence>
<proteinExistence type="inferred from homology"/>
<dbReference type="RefSeq" id="WP_002598020.1">
    <property type="nucleotide sequence ID" value="NZ_KB850956.1"/>
</dbReference>
<dbReference type="InterPro" id="IPR053927">
    <property type="entry name" value="FlgK_helical"/>
</dbReference>
<keyword evidence="11" id="KW-1185">Reference proteome</keyword>
<dbReference type="PRINTS" id="PR01005">
    <property type="entry name" value="FLGHOOKAP1"/>
</dbReference>
<dbReference type="NCBIfam" id="TIGR02492">
    <property type="entry name" value="flgK_ends"/>
    <property type="match status" value="1"/>
</dbReference>
<dbReference type="eggNOG" id="COG1256">
    <property type="taxonomic scope" value="Bacteria"/>
</dbReference>
<dbReference type="SUPFAM" id="SSF64518">
    <property type="entry name" value="Phase 1 flagellin"/>
    <property type="match status" value="1"/>
</dbReference>
<dbReference type="PATRIC" id="fig|999411.4.peg.1495"/>
<dbReference type="HOGENOM" id="CLU_012762_1_1_9"/>
<keyword evidence="6" id="KW-0975">Bacterial flagellum</keyword>
<comment type="subcellular location">
    <subcellularLocation>
        <location evidence="1">Bacterial flagellum</location>
    </subcellularLocation>
    <subcellularLocation>
        <location evidence="2">Secreted</location>
    </subcellularLocation>
</comment>
<evidence type="ECO:0000313" key="10">
    <source>
        <dbReference type="EMBL" id="ENZ02284.1"/>
    </source>
</evidence>
<dbReference type="PANTHER" id="PTHR30033:SF1">
    <property type="entry name" value="FLAGELLAR HOOK-ASSOCIATED PROTEIN 1"/>
    <property type="match status" value="1"/>
</dbReference>
<comment type="similarity">
    <text evidence="3">Belongs to the flagella basal body rod proteins family.</text>
</comment>
<feature type="coiled-coil region" evidence="7">
    <location>
        <begin position="535"/>
        <end position="562"/>
    </location>
</feature>